<keyword evidence="1" id="KW-0812">Transmembrane</keyword>
<evidence type="ECO:0000313" key="2">
    <source>
        <dbReference type="EMBL" id="GEQ21773.1"/>
    </source>
</evidence>
<evidence type="ECO:0000313" key="3">
    <source>
        <dbReference type="Proteomes" id="UP000321089"/>
    </source>
</evidence>
<feature type="transmembrane region" description="Helical" evidence="1">
    <location>
        <begin position="12"/>
        <end position="33"/>
    </location>
</feature>
<dbReference type="Proteomes" id="UP000321089">
    <property type="component" value="Unassembled WGS sequence"/>
</dbReference>
<protein>
    <submittedName>
        <fullName evidence="2">Uncharacterized protein</fullName>
    </submittedName>
</protein>
<reference evidence="2 3" key="1">
    <citation type="submission" date="2019-07" db="EMBL/GenBank/DDBJ databases">
        <title>Whole genome shotgun sequence of Clostridium butyricum NBRC 3858.</title>
        <authorList>
            <person name="Hosoyama A."/>
            <person name="Uohara A."/>
            <person name="Ohji S."/>
            <person name="Ichikawa N."/>
        </authorList>
    </citation>
    <scope>NUCLEOTIDE SEQUENCE [LARGE SCALE GENOMIC DNA]</scope>
    <source>
        <strain evidence="2 3">NBRC 3858</strain>
    </source>
</reference>
<proteinExistence type="predicted"/>
<organism evidence="2 3">
    <name type="scientific">Clostridium butyricum</name>
    <dbReference type="NCBI Taxonomy" id="1492"/>
    <lineage>
        <taxon>Bacteria</taxon>
        <taxon>Bacillati</taxon>
        <taxon>Bacillota</taxon>
        <taxon>Clostridia</taxon>
        <taxon>Eubacteriales</taxon>
        <taxon>Clostridiaceae</taxon>
        <taxon>Clostridium</taxon>
    </lineage>
</organism>
<evidence type="ECO:0000256" key="1">
    <source>
        <dbReference type="SAM" id="Phobius"/>
    </source>
</evidence>
<comment type="caution">
    <text evidence="2">The sequence shown here is derived from an EMBL/GenBank/DDBJ whole genome shotgun (WGS) entry which is preliminary data.</text>
</comment>
<name>A0A512TNR2_CLOBU</name>
<accession>A0A512TNR2</accession>
<keyword evidence="1" id="KW-0472">Membrane</keyword>
<dbReference type="RefSeq" id="WP_241393602.1">
    <property type="nucleotide sequence ID" value="NZ_BKBC01000031.1"/>
</dbReference>
<dbReference type="EMBL" id="BKBC01000031">
    <property type="protein sequence ID" value="GEQ21773.1"/>
    <property type="molecule type" value="Genomic_DNA"/>
</dbReference>
<sequence>MGVINTLYNLTLILLGTCVITTILTIGYVIGIIKYTEKYRLFTGELEKVKVDKTIHKENI</sequence>
<keyword evidence="1" id="KW-1133">Transmembrane helix</keyword>
<dbReference type="AlphaFoldDB" id="A0A512TNR2"/>
<gene>
    <name evidence="2" type="ORF">CBU02nite_22790</name>
</gene>